<sequence length="130" mass="14921">MYTIFNNKYPDRRISQSTVSRIENKFREFGNVTDIPTSGRKRILDDEQKLDILFDIQDNPHNPTRQLKKSNTNVLKVNDNSFGTSISVLKPNRPIQTAALAQLCEGSFVNWTTAEYAPDFPSFIRGNIRL</sequence>
<comment type="caution">
    <text evidence="1">The sequence shown here is derived from an EMBL/GenBank/DDBJ whole genome shotgun (WGS) entry which is preliminary data.</text>
</comment>
<protein>
    <recommendedName>
        <fullName evidence="3">DUF4817 domain-containing protein</fullName>
    </recommendedName>
</protein>
<gene>
    <name evidence="1" type="ORF">NQ318_017624</name>
</gene>
<proteinExistence type="predicted"/>
<dbReference type="Proteomes" id="UP001162162">
    <property type="component" value="Unassembled WGS sequence"/>
</dbReference>
<accession>A0AAV8Z1E3</accession>
<evidence type="ECO:0008006" key="3">
    <source>
        <dbReference type="Google" id="ProtNLM"/>
    </source>
</evidence>
<evidence type="ECO:0000313" key="2">
    <source>
        <dbReference type="Proteomes" id="UP001162162"/>
    </source>
</evidence>
<reference evidence="1" key="1">
    <citation type="journal article" date="2023" name="Insect Mol. Biol.">
        <title>Genome sequencing provides insights into the evolution of gene families encoding plant cell wall-degrading enzymes in longhorned beetles.</title>
        <authorList>
            <person name="Shin N.R."/>
            <person name="Okamura Y."/>
            <person name="Kirsch R."/>
            <person name="Pauchet Y."/>
        </authorList>
    </citation>
    <scope>NUCLEOTIDE SEQUENCE</scope>
    <source>
        <strain evidence="1">AMC_N1</strain>
    </source>
</reference>
<keyword evidence="2" id="KW-1185">Reference proteome</keyword>
<name>A0AAV8Z1E3_9CUCU</name>
<evidence type="ECO:0000313" key="1">
    <source>
        <dbReference type="EMBL" id="KAJ8957726.1"/>
    </source>
</evidence>
<dbReference type="AlphaFoldDB" id="A0AAV8Z1E3"/>
<organism evidence="1 2">
    <name type="scientific">Aromia moschata</name>
    <dbReference type="NCBI Taxonomy" id="1265417"/>
    <lineage>
        <taxon>Eukaryota</taxon>
        <taxon>Metazoa</taxon>
        <taxon>Ecdysozoa</taxon>
        <taxon>Arthropoda</taxon>
        <taxon>Hexapoda</taxon>
        <taxon>Insecta</taxon>
        <taxon>Pterygota</taxon>
        <taxon>Neoptera</taxon>
        <taxon>Endopterygota</taxon>
        <taxon>Coleoptera</taxon>
        <taxon>Polyphaga</taxon>
        <taxon>Cucujiformia</taxon>
        <taxon>Chrysomeloidea</taxon>
        <taxon>Cerambycidae</taxon>
        <taxon>Cerambycinae</taxon>
        <taxon>Callichromatini</taxon>
        <taxon>Aromia</taxon>
    </lineage>
</organism>
<dbReference type="EMBL" id="JAPWTK010000021">
    <property type="protein sequence ID" value="KAJ8957726.1"/>
    <property type="molecule type" value="Genomic_DNA"/>
</dbReference>